<comment type="caution">
    <text evidence="3">The sequence shown here is derived from an EMBL/GenBank/DDBJ whole genome shotgun (WGS) entry which is preliminary data.</text>
</comment>
<dbReference type="SUPFAM" id="SSF52540">
    <property type="entry name" value="P-loop containing nucleoside triphosphate hydrolases"/>
    <property type="match status" value="2"/>
</dbReference>
<gene>
    <name evidence="3" type="ORF">BgramDRAFT_6595</name>
</gene>
<keyword evidence="3" id="KW-0547">Nucleotide-binding</keyword>
<dbReference type="OrthoDB" id="9814088at2"/>
<name>B1GB61_PARG4</name>
<protein>
    <submittedName>
        <fullName evidence="3">Helicase domain protein</fullName>
    </submittedName>
</protein>
<keyword evidence="4" id="KW-1185">Reference proteome</keyword>
<dbReference type="Proteomes" id="UP000005045">
    <property type="component" value="Unassembled WGS sequence"/>
</dbReference>
<dbReference type="Pfam" id="PF00271">
    <property type="entry name" value="Helicase_C"/>
    <property type="match status" value="1"/>
</dbReference>
<reference evidence="3 4" key="1">
    <citation type="submission" date="2008-03" db="EMBL/GenBank/DDBJ databases">
        <title>Sequencing of the draft genome and assembly of Burkholderia graminis C4D1M.</title>
        <authorList>
            <consortium name="US DOE Joint Genome Institute (JGI-PGF)"/>
            <person name="Copeland A."/>
            <person name="Lucas S."/>
            <person name="Lapidus A."/>
            <person name="Glavina del Rio T."/>
            <person name="Dalin E."/>
            <person name="Tice H."/>
            <person name="Bruce D."/>
            <person name="Goodwin L."/>
            <person name="Pitluck S."/>
            <person name="Larimer F."/>
            <person name="Land M.L."/>
            <person name="Hauser L."/>
            <person name="Tiedje J."/>
            <person name="Richardson P."/>
        </authorList>
    </citation>
    <scope>NUCLEOTIDE SEQUENCE [LARGE SCALE GENOMIC DNA]</scope>
    <source>
        <strain evidence="4">ATCC 700544 / DSM 17151 / LMG 18924 / NCIMB 13744 / C4D1M</strain>
    </source>
</reference>
<keyword evidence="3" id="KW-0378">Hydrolase</keyword>
<keyword evidence="3" id="KW-0067">ATP-binding</keyword>
<keyword evidence="3" id="KW-0347">Helicase</keyword>
<proteinExistence type="predicted"/>
<evidence type="ECO:0000313" key="4">
    <source>
        <dbReference type="Proteomes" id="UP000005045"/>
    </source>
</evidence>
<dbReference type="EMBL" id="ABLD01000051">
    <property type="protein sequence ID" value="EDT06622.1"/>
    <property type="molecule type" value="Genomic_DNA"/>
</dbReference>
<dbReference type="InterPro" id="IPR027417">
    <property type="entry name" value="P-loop_NTPase"/>
</dbReference>
<feature type="region of interest" description="Disordered" evidence="1">
    <location>
        <begin position="1058"/>
        <end position="1081"/>
    </location>
</feature>
<organism evidence="3 4">
    <name type="scientific">Paraburkholderia graminis (strain ATCC 700544 / DSM 17151 / LMG 18924 / NCIMB 13744 / C4D1M)</name>
    <dbReference type="NCBI Taxonomy" id="396598"/>
    <lineage>
        <taxon>Bacteria</taxon>
        <taxon>Pseudomonadati</taxon>
        <taxon>Pseudomonadota</taxon>
        <taxon>Betaproteobacteria</taxon>
        <taxon>Burkholderiales</taxon>
        <taxon>Burkholderiaceae</taxon>
        <taxon>Paraburkholderia</taxon>
    </lineage>
</organism>
<dbReference type="PROSITE" id="PS51194">
    <property type="entry name" value="HELICASE_CTER"/>
    <property type="match status" value="1"/>
</dbReference>
<dbReference type="GO" id="GO:0004386">
    <property type="term" value="F:helicase activity"/>
    <property type="evidence" value="ECO:0007669"/>
    <property type="project" value="UniProtKB-KW"/>
</dbReference>
<dbReference type="Gene3D" id="3.40.50.300">
    <property type="entry name" value="P-loop containing nucleotide triphosphate hydrolases"/>
    <property type="match status" value="2"/>
</dbReference>
<dbReference type="RefSeq" id="WP_006053161.1">
    <property type="nucleotide sequence ID" value="NZ_ABLD01000051.1"/>
</dbReference>
<dbReference type="AlphaFoldDB" id="B1GB61"/>
<sequence>MTRNISASMVLKGLKDFQRDTVEYVFRRMFDDAQPATRFLVADEVGLGKTMIAKGVLAKTIDRYAQTDERIDIVYVCSNAEIATQNIKRLLLPGQSAMSKANRLTLLPLYTRDLERNAVNVIGFTPSTALPSNNGAGRRTGRKEERHLIYQMLRGLPGLSERGLCRALKATAGDDWEVEAREPLEYDRGIEKAYRQALRGDRTLYRELRDIADIHHDGRRTVSDEDRERRAALTGELRTLLARTCLVALKPALVILDEFQRFNDLFDDPAETENPAAELAHQLFNYEARTRVLLLSATPYKMYARNEESEDHYDDFLHTLKFLYPGEQAKVDALKDDISAMRTGLLGARGIGDFAALEPVKERIERTLRHVMCRTERVEATRRADSMVRESLLVPSLHPGDLADFRALESIARAIKEPETIEYWKSSPYLLNFMHGYKFKETVREQIARTASPVHAAFAQRGLALLSQNDLDSYREIDPGNARLRALIGRIDADGLWKLLWMPPSLNYWRAAGEYADVGPVSKQLVFSAWNVVPDALAALLSYEAERRLTRNSKRTVTYASMPDRFAQQLRFSIRRGSGPSGMSALLLAFPSQALARMVNPVALHAAAGADVMPGYSELRERAMAIIGPAIEPLIDRSVKEGPFDRRWYWLVLARLEAGVHPAAREWCALHWAEARRVRGNEEEDTESAFDAHVRLWLNAWDGKSEDLGRVPDDLVTVLASVALCAPATCALRTLQHVWPHDMAPRAMLDAAARIAEGLRSQFNSSRAVAILKTVEDEDSYWQSVLQYAADGNLQALLDEYAHILFESTGLADRTAEAGCEMLADAMYEAMSLRSAPLQPDEVGFRNDLLDIKPFETRIRTHFALRFGNQQGEDGALARRKVVQAAFNSPFWPFVLASTSVGQEGLDFHNWCHSVVHWNLPSNPVDMEQREGRVHRYKGYAVRKNVARKHGPAALRNTRGDLWNTLFDLAVQEREPGTNDLIPYWIYEDDDGAYIERTVLTLPLSRDEARYRQLKRSLALYRLVFAQPRQEDLLSCLEQNLSGEDAAASVGRWRISLGPRRADGEGGGDGVDGSLKGDRAT</sequence>
<feature type="domain" description="Helicase C-terminal" evidence="2">
    <location>
        <begin position="793"/>
        <end position="982"/>
    </location>
</feature>
<evidence type="ECO:0000313" key="3">
    <source>
        <dbReference type="EMBL" id="EDT06622.1"/>
    </source>
</evidence>
<evidence type="ECO:0000256" key="1">
    <source>
        <dbReference type="SAM" id="MobiDB-lite"/>
    </source>
</evidence>
<dbReference type="InterPro" id="IPR001650">
    <property type="entry name" value="Helicase_C-like"/>
</dbReference>
<accession>B1GB61</accession>
<evidence type="ECO:0000259" key="2">
    <source>
        <dbReference type="PROSITE" id="PS51194"/>
    </source>
</evidence>